<dbReference type="SUPFAM" id="SSF48498">
    <property type="entry name" value="Tetracyclin repressor-like, C-terminal domain"/>
    <property type="match status" value="1"/>
</dbReference>
<dbReference type="InterPro" id="IPR013570">
    <property type="entry name" value="Tscrpt_reg_YsiA_C"/>
</dbReference>
<dbReference type="Proteomes" id="UP000756860">
    <property type="component" value="Unassembled WGS sequence"/>
</dbReference>
<dbReference type="PROSITE" id="PS50977">
    <property type="entry name" value="HTH_TETR_2"/>
    <property type="match status" value="1"/>
</dbReference>
<dbReference type="InterPro" id="IPR001647">
    <property type="entry name" value="HTH_TetR"/>
</dbReference>
<dbReference type="SUPFAM" id="SSF46689">
    <property type="entry name" value="Homeodomain-like"/>
    <property type="match status" value="1"/>
</dbReference>
<dbReference type="RefSeq" id="WP_214174484.1">
    <property type="nucleotide sequence ID" value="NZ_JAHCVK010000001.1"/>
</dbReference>
<dbReference type="Pfam" id="PF00440">
    <property type="entry name" value="TetR_N"/>
    <property type="match status" value="1"/>
</dbReference>
<name>A0ABS5SD73_9BACT</name>
<dbReference type="Gene3D" id="1.10.357.10">
    <property type="entry name" value="Tetracycline Repressor, domain 2"/>
    <property type="match status" value="1"/>
</dbReference>
<protein>
    <submittedName>
        <fullName evidence="4">TetR/AcrR family transcriptional regulator</fullName>
    </submittedName>
</protein>
<keyword evidence="1 2" id="KW-0238">DNA-binding</keyword>
<dbReference type="InterPro" id="IPR023772">
    <property type="entry name" value="DNA-bd_HTH_TetR-type_CS"/>
</dbReference>
<dbReference type="PANTHER" id="PTHR43479:SF11">
    <property type="entry name" value="ACREF_ENVCD OPERON REPRESSOR-RELATED"/>
    <property type="match status" value="1"/>
</dbReference>
<evidence type="ECO:0000256" key="1">
    <source>
        <dbReference type="ARBA" id="ARBA00023125"/>
    </source>
</evidence>
<dbReference type="Pfam" id="PF08359">
    <property type="entry name" value="TetR_C_4"/>
    <property type="match status" value="1"/>
</dbReference>
<dbReference type="InterPro" id="IPR036271">
    <property type="entry name" value="Tet_transcr_reg_TetR-rel_C_sf"/>
</dbReference>
<comment type="caution">
    <text evidence="4">The sequence shown here is derived from an EMBL/GenBank/DDBJ whole genome shotgun (WGS) entry which is preliminary data.</text>
</comment>
<dbReference type="PANTHER" id="PTHR43479">
    <property type="entry name" value="ACREF/ENVCD OPERON REPRESSOR-RELATED"/>
    <property type="match status" value="1"/>
</dbReference>
<organism evidence="4 5">
    <name type="scientific">Geomobilimonas luticola</name>
    <dbReference type="NCBI Taxonomy" id="1114878"/>
    <lineage>
        <taxon>Bacteria</taxon>
        <taxon>Pseudomonadati</taxon>
        <taxon>Thermodesulfobacteriota</taxon>
        <taxon>Desulfuromonadia</taxon>
        <taxon>Geobacterales</taxon>
        <taxon>Geobacteraceae</taxon>
        <taxon>Geomobilimonas</taxon>
    </lineage>
</organism>
<evidence type="ECO:0000256" key="2">
    <source>
        <dbReference type="PROSITE-ProRule" id="PRU00335"/>
    </source>
</evidence>
<gene>
    <name evidence="4" type="ORF">KI810_05725</name>
</gene>
<evidence type="ECO:0000313" key="4">
    <source>
        <dbReference type="EMBL" id="MBT0652546.1"/>
    </source>
</evidence>
<proteinExistence type="predicted"/>
<dbReference type="EMBL" id="JAHCVK010000001">
    <property type="protein sequence ID" value="MBT0652546.1"/>
    <property type="molecule type" value="Genomic_DNA"/>
</dbReference>
<sequence>MAKRMRETTEVRQKQITEAALQVIGQKGINGATTVEIASAAGISEGNLYRHFRNKEEIIKSVIDKIGSDLVAILAAVVEVSAPLQKLEITFKRHLKYIEGNVGIPRTIFSEETIVANENLRARVKNTILMYFQGIKQIVEQGQRIGVLDTEMDSQAITSMFIGTIHFAVTWWLMNNFSPKLTDDAEGLWKNFARAVTHKD</sequence>
<keyword evidence="5" id="KW-1185">Reference proteome</keyword>
<feature type="domain" description="HTH tetR-type" evidence="3">
    <location>
        <begin position="10"/>
        <end position="70"/>
    </location>
</feature>
<evidence type="ECO:0000313" key="5">
    <source>
        <dbReference type="Proteomes" id="UP000756860"/>
    </source>
</evidence>
<dbReference type="PROSITE" id="PS01081">
    <property type="entry name" value="HTH_TETR_1"/>
    <property type="match status" value="1"/>
</dbReference>
<dbReference type="PRINTS" id="PR00455">
    <property type="entry name" value="HTHTETR"/>
</dbReference>
<reference evidence="4 5" key="1">
    <citation type="submission" date="2021-05" db="EMBL/GenBank/DDBJ databases">
        <title>The draft genome of Geobacter luticola JCM 17780.</title>
        <authorList>
            <person name="Xu Z."/>
            <person name="Masuda Y."/>
            <person name="Itoh H."/>
            <person name="Senoo K."/>
        </authorList>
    </citation>
    <scope>NUCLEOTIDE SEQUENCE [LARGE SCALE GENOMIC DNA]</scope>
    <source>
        <strain evidence="4 5">JCM 17780</strain>
    </source>
</reference>
<accession>A0ABS5SD73</accession>
<dbReference type="InterPro" id="IPR050624">
    <property type="entry name" value="HTH-type_Tx_Regulator"/>
</dbReference>
<evidence type="ECO:0000259" key="3">
    <source>
        <dbReference type="PROSITE" id="PS50977"/>
    </source>
</evidence>
<dbReference type="InterPro" id="IPR009057">
    <property type="entry name" value="Homeodomain-like_sf"/>
</dbReference>
<feature type="DNA-binding region" description="H-T-H motif" evidence="2">
    <location>
        <begin position="33"/>
        <end position="52"/>
    </location>
</feature>